<sequence>MASACPSLYSSRSMPQSRALIDIKVVVPMHHARMRESKSGQITEEEHVNSPQRKRMKTSQESVSRPPASEPRNAAATKVSPRHRPEEPHTTTESTPKQKLKTTALEKLINKSAAKPCKVVSTGPRNCEEEDEDAYIAYLEAKLGYAGGGSRRKDDDMDGLGDLFDLTENIMTEMPDSGLSSLHKLIGTVFAAYFVQNNISPQSK</sequence>
<comment type="caution">
    <text evidence="2">The sequence shown here is derived from an EMBL/GenBank/DDBJ whole genome shotgun (WGS) entry which is preliminary data.</text>
</comment>
<name>A0A9P7CZV3_9AGAM</name>
<evidence type="ECO:0000256" key="1">
    <source>
        <dbReference type="SAM" id="MobiDB-lite"/>
    </source>
</evidence>
<organism evidence="2 3">
    <name type="scientific">Suillus placidus</name>
    <dbReference type="NCBI Taxonomy" id="48579"/>
    <lineage>
        <taxon>Eukaryota</taxon>
        <taxon>Fungi</taxon>
        <taxon>Dikarya</taxon>
        <taxon>Basidiomycota</taxon>
        <taxon>Agaricomycotina</taxon>
        <taxon>Agaricomycetes</taxon>
        <taxon>Agaricomycetidae</taxon>
        <taxon>Boletales</taxon>
        <taxon>Suillineae</taxon>
        <taxon>Suillaceae</taxon>
        <taxon>Suillus</taxon>
    </lineage>
</organism>
<gene>
    <name evidence="2" type="ORF">EV702DRAFT_1199854</name>
</gene>
<reference evidence="2" key="1">
    <citation type="journal article" date="2020" name="New Phytol.">
        <title>Comparative genomics reveals dynamic genome evolution in host specialist ectomycorrhizal fungi.</title>
        <authorList>
            <person name="Lofgren L.A."/>
            <person name="Nguyen N.H."/>
            <person name="Vilgalys R."/>
            <person name="Ruytinx J."/>
            <person name="Liao H.L."/>
            <person name="Branco S."/>
            <person name="Kuo A."/>
            <person name="LaButti K."/>
            <person name="Lipzen A."/>
            <person name="Andreopoulos W."/>
            <person name="Pangilinan J."/>
            <person name="Riley R."/>
            <person name="Hundley H."/>
            <person name="Na H."/>
            <person name="Barry K."/>
            <person name="Grigoriev I.V."/>
            <person name="Stajich J.E."/>
            <person name="Kennedy P.G."/>
        </authorList>
    </citation>
    <scope>NUCLEOTIDE SEQUENCE</scope>
    <source>
        <strain evidence="2">DOB743</strain>
    </source>
</reference>
<accession>A0A9P7CZV3</accession>
<evidence type="ECO:0000313" key="3">
    <source>
        <dbReference type="Proteomes" id="UP000714275"/>
    </source>
</evidence>
<feature type="region of interest" description="Disordered" evidence="1">
    <location>
        <begin position="34"/>
        <end position="100"/>
    </location>
</feature>
<feature type="compositionally biased region" description="Basic and acidic residues" evidence="1">
    <location>
        <begin position="34"/>
        <end position="48"/>
    </location>
</feature>
<proteinExistence type="predicted"/>
<dbReference type="AlphaFoldDB" id="A0A9P7CZV3"/>
<dbReference type="Proteomes" id="UP000714275">
    <property type="component" value="Unassembled WGS sequence"/>
</dbReference>
<keyword evidence="3" id="KW-1185">Reference proteome</keyword>
<protein>
    <submittedName>
        <fullName evidence="2">Uncharacterized protein</fullName>
    </submittedName>
</protein>
<dbReference type="EMBL" id="JABBWD010000037">
    <property type="protein sequence ID" value="KAG1775005.1"/>
    <property type="molecule type" value="Genomic_DNA"/>
</dbReference>
<evidence type="ECO:0000313" key="2">
    <source>
        <dbReference type="EMBL" id="KAG1775005.1"/>
    </source>
</evidence>